<dbReference type="PRINTS" id="PR00032">
    <property type="entry name" value="HTHARAC"/>
</dbReference>
<dbReference type="InterPro" id="IPR037923">
    <property type="entry name" value="HTH-like"/>
</dbReference>
<dbReference type="GO" id="GO:0003700">
    <property type="term" value="F:DNA-binding transcription factor activity"/>
    <property type="evidence" value="ECO:0007669"/>
    <property type="project" value="InterPro"/>
</dbReference>
<dbReference type="InterPro" id="IPR009057">
    <property type="entry name" value="Homeodomain-like_sf"/>
</dbReference>
<dbReference type="GO" id="GO:0043565">
    <property type="term" value="F:sequence-specific DNA binding"/>
    <property type="evidence" value="ECO:0007669"/>
    <property type="project" value="InterPro"/>
</dbReference>
<evidence type="ECO:0000259" key="4">
    <source>
        <dbReference type="PROSITE" id="PS01124"/>
    </source>
</evidence>
<dbReference type="Proteomes" id="UP000093309">
    <property type="component" value="Unassembled WGS sequence"/>
</dbReference>
<feature type="domain" description="HTH araC/xylS-type" evidence="4">
    <location>
        <begin position="182"/>
        <end position="280"/>
    </location>
</feature>
<evidence type="ECO:0000256" key="3">
    <source>
        <dbReference type="ARBA" id="ARBA00023163"/>
    </source>
</evidence>
<evidence type="ECO:0000256" key="1">
    <source>
        <dbReference type="ARBA" id="ARBA00023015"/>
    </source>
</evidence>
<proteinExistence type="predicted"/>
<keyword evidence="6" id="KW-1185">Reference proteome</keyword>
<dbReference type="SUPFAM" id="SSF51215">
    <property type="entry name" value="Regulatory protein AraC"/>
    <property type="match status" value="1"/>
</dbReference>
<sequence length="281" mass="33137">MKLSTNVDVIKEPFHLNHEKSSRNPNWEVYHAHTCMEFLYVYEGYGRVEVNKRWFNIEPGCLLIFQPYQLHRIQIKGPFVRSVLMFDPYRLDAGLRAFRGIRTWFNTLWKLALVCPVLPQQQHAAKLYEHLSSKLRRLPPHKQQEEFVLCLLALLQQIEPFEGDLLQGHKELRQVNSNHTAGQITEWIERHYRDKFDLQRMSDDLHLSTFYLSHIFRQSMGCTITEFIISRRLKEACLLLETTSKTASFIAQEVGFQNGSYFSRVFKTVLGTTPKAYRMQV</sequence>
<dbReference type="InterPro" id="IPR003313">
    <property type="entry name" value="AraC-bd"/>
</dbReference>
<keyword evidence="3" id="KW-0804">Transcription</keyword>
<dbReference type="PANTHER" id="PTHR43280:SF28">
    <property type="entry name" value="HTH-TYPE TRANSCRIPTIONAL ACTIVATOR RHAS"/>
    <property type="match status" value="1"/>
</dbReference>
<dbReference type="PANTHER" id="PTHR43280">
    <property type="entry name" value="ARAC-FAMILY TRANSCRIPTIONAL REGULATOR"/>
    <property type="match status" value="1"/>
</dbReference>
<dbReference type="Gene3D" id="2.60.120.10">
    <property type="entry name" value="Jelly Rolls"/>
    <property type="match status" value="1"/>
</dbReference>
<dbReference type="CDD" id="cd02208">
    <property type="entry name" value="cupin_RmlC-like"/>
    <property type="match status" value="1"/>
</dbReference>
<evidence type="ECO:0000313" key="5">
    <source>
        <dbReference type="EMBL" id="OCT15655.1"/>
    </source>
</evidence>
<protein>
    <recommendedName>
        <fullName evidence="4">HTH araC/xylS-type domain-containing protein</fullName>
    </recommendedName>
</protein>
<accession>A0A1C1A513</accession>
<dbReference type="AlphaFoldDB" id="A0A1C1A513"/>
<dbReference type="Gene3D" id="1.10.10.60">
    <property type="entry name" value="Homeodomain-like"/>
    <property type="match status" value="2"/>
</dbReference>
<dbReference type="SMART" id="SM00342">
    <property type="entry name" value="HTH_ARAC"/>
    <property type="match status" value="1"/>
</dbReference>
<gene>
    <name evidence="5" type="ORF">A8709_16470</name>
</gene>
<dbReference type="PROSITE" id="PS01124">
    <property type="entry name" value="HTH_ARAC_FAMILY_2"/>
    <property type="match status" value="1"/>
</dbReference>
<keyword evidence="1" id="KW-0805">Transcription regulation</keyword>
<dbReference type="Pfam" id="PF02311">
    <property type="entry name" value="AraC_binding"/>
    <property type="match status" value="1"/>
</dbReference>
<dbReference type="InterPro" id="IPR018060">
    <property type="entry name" value="HTH_AraC"/>
</dbReference>
<evidence type="ECO:0000256" key="2">
    <source>
        <dbReference type="ARBA" id="ARBA00023125"/>
    </source>
</evidence>
<organism evidence="5 6">
    <name type="scientific">Paenibacillus pectinilyticus</name>
    <dbReference type="NCBI Taxonomy" id="512399"/>
    <lineage>
        <taxon>Bacteria</taxon>
        <taxon>Bacillati</taxon>
        <taxon>Bacillota</taxon>
        <taxon>Bacilli</taxon>
        <taxon>Bacillales</taxon>
        <taxon>Paenibacillaceae</taxon>
        <taxon>Paenibacillus</taxon>
    </lineage>
</organism>
<dbReference type="STRING" id="512399.A8709_16470"/>
<dbReference type="Pfam" id="PF12833">
    <property type="entry name" value="HTH_18"/>
    <property type="match status" value="1"/>
</dbReference>
<comment type="caution">
    <text evidence="5">The sequence shown here is derived from an EMBL/GenBank/DDBJ whole genome shotgun (WGS) entry which is preliminary data.</text>
</comment>
<dbReference type="EMBL" id="LYPC01000014">
    <property type="protein sequence ID" value="OCT15655.1"/>
    <property type="molecule type" value="Genomic_DNA"/>
</dbReference>
<evidence type="ECO:0000313" key="6">
    <source>
        <dbReference type="Proteomes" id="UP000093309"/>
    </source>
</evidence>
<dbReference type="OrthoDB" id="9809338at2"/>
<name>A0A1C1A513_9BACL</name>
<dbReference type="SUPFAM" id="SSF46689">
    <property type="entry name" value="Homeodomain-like"/>
    <property type="match status" value="2"/>
</dbReference>
<reference evidence="6" key="1">
    <citation type="submission" date="2016-05" db="EMBL/GenBank/DDBJ databases">
        <title>Paenibacillus oryzae. sp. nov., isolated from the rice root.</title>
        <authorList>
            <person name="Zhang J."/>
            <person name="Zhang X."/>
        </authorList>
    </citation>
    <scope>NUCLEOTIDE SEQUENCE [LARGE SCALE GENOMIC DNA]</scope>
    <source>
        <strain evidence="6">KCTC13222</strain>
    </source>
</reference>
<dbReference type="InterPro" id="IPR020449">
    <property type="entry name" value="Tscrpt_reg_AraC-type_HTH"/>
</dbReference>
<keyword evidence="2" id="KW-0238">DNA-binding</keyword>
<dbReference type="InterPro" id="IPR014710">
    <property type="entry name" value="RmlC-like_jellyroll"/>
</dbReference>
<dbReference type="RefSeq" id="WP_065852565.1">
    <property type="nucleotide sequence ID" value="NZ_LYPC01000014.1"/>
</dbReference>